<feature type="non-terminal residue" evidence="2">
    <location>
        <position position="189"/>
    </location>
</feature>
<gene>
    <name evidence="2" type="ORF">S01H4_44843</name>
</gene>
<dbReference type="SUPFAM" id="SSF52129">
    <property type="entry name" value="Caspase-like"/>
    <property type="match status" value="1"/>
</dbReference>
<feature type="domain" description="Peptidase C14 caspase" evidence="1">
    <location>
        <begin position="38"/>
        <end position="173"/>
    </location>
</feature>
<dbReference type="PANTHER" id="PTHR48104">
    <property type="entry name" value="METACASPASE-4"/>
    <property type="match status" value="1"/>
</dbReference>
<dbReference type="GO" id="GO:0006508">
    <property type="term" value="P:proteolysis"/>
    <property type="evidence" value="ECO:0007669"/>
    <property type="project" value="InterPro"/>
</dbReference>
<dbReference type="GO" id="GO:0004197">
    <property type="term" value="F:cysteine-type endopeptidase activity"/>
    <property type="evidence" value="ECO:0007669"/>
    <property type="project" value="InterPro"/>
</dbReference>
<dbReference type="InterPro" id="IPR029030">
    <property type="entry name" value="Caspase-like_dom_sf"/>
</dbReference>
<dbReference type="PANTHER" id="PTHR48104:SF30">
    <property type="entry name" value="METACASPASE-1"/>
    <property type="match status" value="1"/>
</dbReference>
<comment type="caution">
    <text evidence="2">The sequence shown here is derived from an EMBL/GenBank/DDBJ whole genome shotgun (WGS) entry which is preliminary data.</text>
</comment>
<reference evidence="2" key="1">
    <citation type="journal article" date="2014" name="Front. Microbiol.">
        <title>High frequency of phylogenetically diverse reductive dehalogenase-homologous genes in deep subseafloor sedimentary metagenomes.</title>
        <authorList>
            <person name="Kawai M."/>
            <person name="Futagami T."/>
            <person name="Toyoda A."/>
            <person name="Takaki Y."/>
            <person name="Nishi S."/>
            <person name="Hori S."/>
            <person name="Arai W."/>
            <person name="Tsubouchi T."/>
            <person name="Morono Y."/>
            <person name="Uchiyama I."/>
            <person name="Ito T."/>
            <person name="Fujiyama A."/>
            <person name="Inagaki F."/>
            <person name="Takami H."/>
        </authorList>
    </citation>
    <scope>NUCLEOTIDE SEQUENCE</scope>
    <source>
        <strain evidence="2">Expedition CK06-06</strain>
    </source>
</reference>
<organism evidence="2">
    <name type="scientific">marine sediment metagenome</name>
    <dbReference type="NCBI Taxonomy" id="412755"/>
    <lineage>
        <taxon>unclassified sequences</taxon>
        <taxon>metagenomes</taxon>
        <taxon>ecological metagenomes</taxon>
    </lineage>
</organism>
<accession>X1BEM2</accession>
<name>X1BEM2_9ZZZZ</name>
<evidence type="ECO:0000259" key="1">
    <source>
        <dbReference type="Pfam" id="PF00656"/>
    </source>
</evidence>
<dbReference type="AlphaFoldDB" id="X1BEM2"/>
<dbReference type="GO" id="GO:0005737">
    <property type="term" value="C:cytoplasm"/>
    <property type="evidence" value="ECO:0007669"/>
    <property type="project" value="TreeGrafter"/>
</dbReference>
<dbReference type="EMBL" id="BART01024909">
    <property type="protein sequence ID" value="GAG94404.1"/>
    <property type="molecule type" value="Genomic_DNA"/>
</dbReference>
<dbReference type="Gene3D" id="3.40.50.1460">
    <property type="match status" value="1"/>
</dbReference>
<dbReference type="InterPro" id="IPR011600">
    <property type="entry name" value="Pept_C14_caspase"/>
</dbReference>
<proteinExistence type="predicted"/>
<evidence type="ECO:0000313" key="2">
    <source>
        <dbReference type="EMBL" id="GAG94404.1"/>
    </source>
</evidence>
<dbReference type="InterPro" id="IPR050452">
    <property type="entry name" value="Metacaspase"/>
</dbReference>
<sequence>MRVNVKKLSVIVIVVLSASLFHIGVVLGQADPGETEYWALLIGISDYPGTENDLNYCDDDANDIRSALINSQGWDPSNIYTLIDSNATAQNVLDHLSMLSTNVDSTDVFLLTFSGHGTYTVDNNADELDGWDELLVLHDGYLWDDDLETALGEFVTDTIMVVLDSCYSGGFIKSTSGFSEDPLVRRTLP</sequence>
<dbReference type="Pfam" id="PF00656">
    <property type="entry name" value="Peptidase_C14"/>
    <property type="match status" value="1"/>
</dbReference>
<protein>
    <recommendedName>
        <fullName evidence="1">Peptidase C14 caspase domain-containing protein</fullName>
    </recommendedName>
</protein>